<feature type="non-terminal residue" evidence="1">
    <location>
        <position position="104"/>
    </location>
</feature>
<sequence length="104" mass="11602">WKEQVKVKGIPINPWPSPYSLSTVLSIPHPGNIVALISPVIRWSMIGTYLAQVARQSSLAVSPQAVQYSPQLLAIHVLVVITQYWNLKCQSVNIAHYVMLLINN</sequence>
<evidence type="ECO:0000313" key="1">
    <source>
        <dbReference type="EMBL" id="CRZ05278.1"/>
    </source>
</evidence>
<reference evidence="1" key="1">
    <citation type="submission" date="2015-04" db="EMBL/GenBank/DDBJ databases">
        <title>The genome sequence of the plant pathogenic Rhizarian Plasmodiophora brassicae reveals insights in its biotrophic life cycle and the origin of chitin synthesis.</title>
        <authorList>
            <person name="Schwelm A."/>
            <person name="Fogelqvist J."/>
            <person name="Knaust A."/>
            <person name="Julke S."/>
            <person name="Lilja T."/>
            <person name="Dhandapani V."/>
            <person name="Bonilla-Rosso G."/>
            <person name="Karlsson M."/>
            <person name="Shevchenko A."/>
            <person name="Choi S.R."/>
            <person name="Kim H.G."/>
            <person name="Park J.Y."/>
            <person name="Lim Y.P."/>
            <person name="Ludwig-Muller J."/>
            <person name="Dixelius C."/>
        </authorList>
    </citation>
    <scope>NUCLEOTIDE SEQUENCE</scope>
    <source>
        <tissue evidence="1">Potato root galls</tissue>
    </source>
</reference>
<dbReference type="EMBL" id="HACM01004836">
    <property type="protein sequence ID" value="CRZ05278.1"/>
    <property type="molecule type" value="Transcribed_RNA"/>
</dbReference>
<proteinExistence type="predicted"/>
<accession>A0A0H5QTH7</accession>
<name>A0A0H5QTH7_9EUKA</name>
<feature type="non-terminal residue" evidence="1">
    <location>
        <position position="1"/>
    </location>
</feature>
<organism evidence="1">
    <name type="scientific">Spongospora subterranea</name>
    <dbReference type="NCBI Taxonomy" id="70186"/>
    <lineage>
        <taxon>Eukaryota</taxon>
        <taxon>Sar</taxon>
        <taxon>Rhizaria</taxon>
        <taxon>Endomyxa</taxon>
        <taxon>Phytomyxea</taxon>
        <taxon>Plasmodiophorida</taxon>
        <taxon>Plasmodiophoridae</taxon>
        <taxon>Spongospora</taxon>
    </lineage>
</organism>
<dbReference type="AlphaFoldDB" id="A0A0H5QTH7"/>
<protein>
    <submittedName>
        <fullName evidence="1">Uncharacterized protein</fullName>
    </submittedName>
</protein>